<keyword evidence="7" id="KW-1185">Reference proteome</keyword>
<dbReference type="RefSeq" id="WP_243377232.1">
    <property type="nucleotide sequence ID" value="NZ_JAKZJU020000001.1"/>
</dbReference>
<evidence type="ECO:0000259" key="5">
    <source>
        <dbReference type="SMART" id="SM01266"/>
    </source>
</evidence>
<evidence type="ECO:0000256" key="3">
    <source>
        <dbReference type="ARBA" id="ARBA00022737"/>
    </source>
</evidence>
<gene>
    <name evidence="6" type="ORF">MUN46_009105</name>
</gene>
<evidence type="ECO:0000256" key="4">
    <source>
        <dbReference type="ARBA" id="ARBA00023315"/>
    </source>
</evidence>
<organism evidence="6 7">
    <name type="scientific">Mesosutterella faecium</name>
    <dbReference type="NCBI Taxonomy" id="2925194"/>
    <lineage>
        <taxon>Bacteria</taxon>
        <taxon>Pseudomonadati</taxon>
        <taxon>Pseudomonadota</taxon>
        <taxon>Betaproteobacteria</taxon>
        <taxon>Burkholderiales</taxon>
        <taxon>Sutterellaceae</taxon>
        <taxon>Mesosutterella</taxon>
    </lineage>
</organism>
<dbReference type="InterPro" id="IPR024688">
    <property type="entry name" value="Mac_dom"/>
</dbReference>
<protein>
    <submittedName>
        <fullName evidence="6">Sugar O-acetyltransferase</fullName>
        <ecNumber evidence="6">2.3.1.-</ecNumber>
    </submittedName>
</protein>
<dbReference type="PANTHER" id="PTHR23416:SF23">
    <property type="entry name" value="ACETYLTRANSFERASE C18B11.09C-RELATED"/>
    <property type="match status" value="1"/>
</dbReference>
<dbReference type="CDD" id="cd03357">
    <property type="entry name" value="LbH_MAT_GAT"/>
    <property type="match status" value="1"/>
</dbReference>
<dbReference type="Pfam" id="PF12464">
    <property type="entry name" value="Mac"/>
    <property type="match status" value="1"/>
</dbReference>
<keyword evidence="3" id="KW-0677">Repeat</keyword>
<comment type="similarity">
    <text evidence="1">Belongs to the transferase hexapeptide repeat family.</text>
</comment>
<evidence type="ECO:0000313" key="6">
    <source>
        <dbReference type="EMBL" id="MDL2060090.1"/>
    </source>
</evidence>
<dbReference type="Proteomes" id="UP001165481">
    <property type="component" value="Unassembled WGS sequence"/>
</dbReference>
<evidence type="ECO:0000313" key="7">
    <source>
        <dbReference type="Proteomes" id="UP001165481"/>
    </source>
</evidence>
<name>A0ABT7IQ47_9BURK</name>
<evidence type="ECO:0000256" key="2">
    <source>
        <dbReference type="ARBA" id="ARBA00022679"/>
    </source>
</evidence>
<keyword evidence="4 6" id="KW-0012">Acyltransferase</keyword>
<dbReference type="InterPro" id="IPR001451">
    <property type="entry name" value="Hexapep"/>
</dbReference>
<dbReference type="InterPro" id="IPR018357">
    <property type="entry name" value="Hexapep_transf_CS"/>
</dbReference>
<dbReference type="SMART" id="SM01266">
    <property type="entry name" value="Mac"/>
    <property type="match status" value="1"/>
</dbReference>
<comment type="caution">
    <text evidence="6">The sequence shown here is derived from an EMBL/GenBank/DDBJ whole genome shotgun (WGS) entry which is preliminary data.</text>
</comment>
<dbReference type="PANTHER" id="PTHR23416">
    <property type="entry name" value="SIALIC ACID SYNTHASE-RELATED"/>
    <property type="match status" value="1"/>
</dbReference>
<dbReference type="Gene3D" id="2.160.10.10">
    <property type="entry name" value="Hexapeptide repeat proteins"/>
    <property type="match status" value="1"/>
</dbReference>
<dbReference type="PROSITE" id="PS00101">
    <property type="entry name" value="HEXAPEP_TRANSFERASES"/>
    <property type="match status" value="1"/>
</dbReference>
<dbReference type="InterPro" id="IPR051159">
    <property type="entry name" value="Hexapeptide_acetyltransf"/>
</dbReference>
<dbReference type="GO" id="GO:0016746">
    <property type="term" value="F:acyltransferase activity"/>
    <property type="evidence" value="ECO:0007669"/>
    <property type="project" value="UniProtKB-KW"/>
</dbReference>
<keyword evidence="2 6" id="KW-0808">Transferase</keyword>
<evidence type="ECO:0000256" key="1">
    <source>
        <dbReference type="ARBA" id="ARBA00007274"/>
    </source>
</evidence>
<dbReference type="SUPFAM" id="SSF51161">
    <property type="entry name" value="Trimeric LpxA-like enzymes"/>
    <property type="match status" value="1"/>
</dbReference>
<dbReference type="EC" id="2.3.1.-" evidence="6"/>
<dbReference type="EMBL" id="JAKZJU020000001">
    <property type="protein sequence ID" value="MDL2060090.1"/>
    <property type="molecule type" value="Genomic_DNA"/>
</dbReference>
<accession>A0ABT7IQ47</accession>
<feature type="domain" description="Maltose/galactoside acetyltransferase" evidence="5">
    <location>
        <begin position="5"/>
        <end position="59"/>
    </location>
</feature>
<dbReference type="Pfam" id="PF00132">
    <property type="entry name" value="Hexapep"/>
    <property type="match status" value="1"/>
</dbReference>
<sequence>MMTEAQKLDAGLPYNFWDPEVDARKLHAVRLCRELNATPMEDGEKRTALIGRLFGAVGAHPTVLPTFSCDNGRNIRAGDNFLANYNVTILDIARVDIGDNVMIGPGVLIATVNHPLSPKGRRAHLGIASPVRIGSDVWIGGNAVILPGVTIGSNVVVAAGAVVTKDVPDNTLVGGVPARPLKTLVNDLGD</sequence>
<dbReference type="InterPro" id="IPR011004">
    <property type="entry name" value="Trimer_LpxA-like_sf"/>
</dbReference>
<reference evidence="6" key="1">
    <citation type="submission" date="2023-03" db="EMBL/GenBank/DDBJ databases">
        <title>Mesosutterella sp. nov. isolated from porcine feces.</title>
        <authorList>
            <person name="Yu S."/>
        </authorList>
    </citation>
    <scope>NUCLEOTIDE SEQUENCE</scope>
    <source>
        <strain evidence="6">AGMB02718</strain>
    </source>
</reference>
<proteinExistence type="inferred from homology"/>